<comment type="caution">
    <text evidence="2">The sequence shown here is derived from an EMBL/GenBank/DDBJ whole genome shotgun (WGS) entry which is preliminary data.</text>
</comment>
<evidence type="ECO:0000313" key="4">
    <source>
        <dbReference type="Proteomes" id="UP000663829"/>
    </source>
</evidence>
<dbReference type="AlphaFoldDB" id="A0A814DJP1"/>
<evidence type="ECO:0000256" key="1">
    <source>
        <dbReference type="SAM" id="MobiDB-lite"/>
    </source>
</evidence>
<accession>A0A814DJP1</accession>
<dbReference type="EMBL" id="CAJNOQ010002377">
    <property type="protein sequence ID" value="CAF0955011.1"/>
    <property type="molecule type" value="Genomic_DNA"/>
</dbReference>
<reference evidence="2" key="1">
    <citation type="submission" date="2021-02" db="EMBL/GenBank/DDBJ databases">
        <authorList>
            <person name="Nowell W R."/>
        </authorList>
    </citation>
    <scope>NUCLEOTIDE SEQUENCE</scope>
</reference>
<dbReference type="Proteomes" id="UP000663829">
    <property type="component" value="Unassembled WGS sequence"/>
</dbReference>
<dbReference type="Proteomes" id="UP000681722">
    <property type="component" value="Unassembled WGS sequence"/>
</dbReference>
<feature type="region of interest" description="Disordered" evidence="1">
    <location>
        <begin position="1"/>
        <end position="33"/>
    </location>
</feature>
<gene>
    <name evidence="2" type="ORF">GPM918_LOCUS11450</name>
    <name evidence="3" type="ORF">SRO942_LOCUS11449</name>
</gene>
<organism evidence="2 4">
    <name type="scientific">Didymodactylos carnosus</name>
    <dbReference type="NCBI Taxonomy" id="1234261"/>
    <lineage>
        <taxon>Eukaryota</taxon>
        <taxon>Metazoa</taxon>
        <taxon>Spiralia</taxon>
        <taxon>Gnathifera</taxon>
        <taxon>Rotifera</taxon>
        <taxon>Eurotatoria</taxon>
        <taxon>Bdelloidea</taxon>
        <taxon>Philodinida</taxon>
        <taxon>Philodinidae</taxon>
        <taxon>Didymodactylos</taxon>
    </lineage>
</organism>
<dbReference type="EMBL" id="CAJOBC010002376">
    <property type="protein sequence ID" value="CAF3730184.1"/>
    <property type="molecule type" value="Genomic_DNA"/>
</dbReference>
<feature type="compositionally biased region" description="Basic and acidic residues" evidence="1">
    <location>
        <begin position="24"/>
        <end position="33"/>
    </location>
</feature>
<evidence type="ECO:0000313" key="3">
    <source>
        <dbReference type="EMBL" id="CAF3730184.1"/>
    </source>
</evidence>
<proteinExistence type="predicted"/>
<protein>
    <submittedName>
        <fullName evidence="2">Uncharacterized protein</fullName>
    </submittedName>
</protein>
<evidence type="ECO:0000313" key="2">
    <source>
        <dbReference type="EMBL" id="CAF0955011.1"/>
    </source>
</evidence>
<name>A0A814DJP1_9BILA</name>
<keyword evidence="4" id="KW-1185">Reference proteome</keyword>
<sequence length="287" mass="32957">MPRKRLKPPPEFFKSPTPTSQSSAKEEERESRTNPRQDFVCHLCNTNASVLGFKCKAFVEYFHLKCVHVNDHDETNLTVNAALLKQELYCNSCKPNYTNKLLVSSVEYSQTSSPANEQWKMIENFMTNIEKRLNDLEKSRSLAPILSVQPTAIISSSMPPTYAQQVITNTKLNPSNHQDINYSQQIVIPPRPIVTSQGTTNLQLNRNTVLSTKHTDFSRLLIIYPKVVTNVKWDTKTITENFRSATENLQIKFVPQYAYLHPRGGFVIQFTTREIQQRMLKSFKKGQ</sequence>